<sequence length="135" mass="15126">MRSFVLSLDLRGPSCESRQYSTLRKFCIRIQTPAGWEDSQDYGYLRIAGLKSNRIPRLVNVPVPTAAIFGTLRRYETFVIRMQTRGDWKETQDYGYPPVAGLKSNHVPTCPKTRQRACVIPAAILGNNAGTPPSP</sequence>
<gene>
    <name evidence="1" type="ORF">AAL_07471</name>
</gene>
<dbReference type="EMBL" id="AZGY01000023">
    <property type="protein sequence ID" value="KZZ89963.1"/>
    <property type="molecule type" value="Genomic_DNA"/>
</dbReference>
<organism evidence="1 2">
    <name type="scientific">Moelleriella libera RCEF 2490</name>
    <dbReference type="NCBI Taxonomy" id="1081109"/>
    <lineage>
        <taxon>Eukaryota</taxon>
        <taxon>Fungi</taxon>
        <taxon>Dikarya</taxon>
        <taxon>Ascomycota</taxon>
        <taxon>Pezizomycotina</taxon>
        <taxon>Sordariomycetes</taxon>
        <taxon>Hypocreomycetidae</taxon>
        <taxon>Hypocreales</taxon>
        <taxon>Clavicipitaceae</taxon>
        <taxon>Moelleriella</taxon>
    </lineage>
</organism>
<protein>
    <submittedName>
        <fullName evidence="1">Uncharacterized protein</fullName>
    </submittedName>
</protein>
<evidence type="ECO:0000313" key="1">
    <source>
        <dbReference type="EMBL" id="KZZ89963.1"/>
    </source>
</evidence>
<dbReference type="Proteomes" id="UP000078544">
    <property type="component" value="Unassembled WGS sequence"/>
</dbReference>
<accession>A0A162I8B6</accession>
<reference evidence="1 2" key="1">
    <citation type="journal article" date="2016" name="Genome Biol. Evol.">
        <title>Divergent and convergent evolution of fungal pathogenicity.</title>
        <authorList>
            <person name="Shang Y."/>
            <person name="Xiao G."/>
            <person name="Zheng P."/>
            <person name="Cen K."/>
            <person name="Zhan S."/>
            <person name="Wang C."/>
        </authorList>
    </citation>
    <scope>NUCLEOTIDE SEQUENCE [LARGE SCALE GENOMIC DNA]</scope>
    <source>
        <strain evidence="1 2">RCEF 2490</strain>
    </source>
</reference>
<evidence type="ECO:0000313" key="2">
    <source>
        <dbReference type="Proteomes" id="UP000078544"/>
    </source>
</evidence>
<keyword evidence="2" id="KW-1185">Reference proteome</keyword>
<comment type="caution">
    <text evidence="1">The sequence shown here is derived from an EMBL/GenBank/DDBJ whole genome shotgun (WGS) entry which is preliminary data.</text>
</comment>
<name>A0A162I8B6_9HYPO</name>
<dbReference type="AlphaFoldDB" id="A0A162I8B6"/>
<proteinExistence type="predicted"/>